<accession>A0A451BPA5</accession>
<sequence length="68" mass="8118">MLNANDFRIEEYKSLRAEIFEKVRETRILERYAILGTGVVWAWLLTTDTPNYHWRCPLRGLYLPFLAS</sequence>
<dbReference type="EMBL" id="CAADHB010000085">
    <property type="protein sequence ID" value="VFK80113.1"/>
    <property type="molecule type" value="Genomic_DNA"/>
</dbReference>
<organism evidence="1">
    <name type="scientific">Candidatus Kentrum sp. SD</name>
    <dbReference type="NCBI Taxonomy" id="2126332"/>
    <lineage>
        <taxon>Bacteria</taxon>
        <taxon>Pseudomonadati</taxon>
        <taxon>Pseudomonadota</taxon>
        <taxon>Gammaproteobacteria</taxon>
        <taxon>Candidatus Kentrum</taxon>
    </lineage>
</organism>
<name>A0A451BPA5_9GAMM</name>
<proteinExistence type="predicted"/>
<reference evidence="1" key="1">
    <citation type="submission" date="2019-02" db="EMBL/GenBank/DDBJ databases">
        <authorList>
            <person name="Gruber-Vodicka R. H."/>
            <person name="Seah K. B. B."/>
        </authorList>
    </citation>
    <scope>NUCLEOTIDE SEQUENCE</scope>
    <source>
        <strain evidence="1">BECK_S127</strain>
    </source>
</reference>
<evidence type="ECO:0000313" key="1">
    <source>
        <dbReference type="EMBL" id="VFK80113.1"/>
    </source>
</evidence>
<dbReference type="AlphaFoldDB" id="A0A451BPA5"/>
<protein>
    <submittedName>
        <fullName evidence="1">Uncharacterized protein</fullName>
    </submittedName>
</protein>
<gene>
    <name evidence="1" type="ORF">BECKSD772D_GA0070982_108512</name>
</gene>